<evidence type="ECO:0000256" key="2">
    <source>
        <dbReference type="ARBA" id="ARBA00022723"/>
    </source>
</evidence>
<evidence type="ECO:0000259" key="5">
    <source>
        <dbReference type="Pfam" id="PF01321"/>
    </source>
</evidence>
<keyword evidence="9" id="KW-1185">Reference proteome</keyword>
<dbReference type="EMBL" id="FQVY01000001">
    <property type="protein sequence ID" value="SHF85027.1"/>
    <property type="molecule type" value="Genomic_DNA"/>
</dbReference>
<dbReference type="GO" id="GO:0004177">
    <property type="term" value="F:aminopeptidase activity"/>
    <property type="evidence" value="ECO:0007669"/>
    <property type="project" value="UniProtKB-KW"/>
</dbReference>
<dbReference type="Proteomes" id="UP000184089">
    <property type="component" value="Unassembled WGS sequence"/>
</dbReference>
<dbReference type="Proteomes" id="UP000474718">
    <property type="component" value="Unassembled WGS sequence"/>
</dbReference>
<evidence type="ECO:0000256" key="3">
    <source>
        <dbReference type="ARBA" id="ARBA00022801"/>
    </source>
</evidence>
<dbReference type="InterPro" id="IPR000587">
    <property type="entry name" value="Creatinase_N"/>
</dbReference>
<evidence type="ECO:0000259" key="4">
    <source>
        <dbReference type="Pfam" id="PF00557"/>
    </source>
</evidence>
<comment type="caution">
    <text evidence="7">The sequence shown here is derived from an EMBL/GenBank/DDBJ whole genome shotgun (WGS) entry which is preliminary data.</text>
</comment>
<protein>
    <submittedName>
        <fullName evidence="6">M24 family metallopeptidase</fullName>
    </submittedName>
    <submittedName>
        <fullName evidence="7">Xaa-Pro aminopeptidase</fullName>
    </submittedName>
</protein>
<keyword evidence="7" id="KW-0645">Protease</keyword>
<dbReference type="SUPFAM" id="SSF55920">
    <property type="entry name" value="Creatinase/aminopeptidase"/>
    <property type="match status" value="1"/>
</dbReference>
<proteinExistence type="inferred from homology"/>
<dbReference type="InterPro" id="IPR036005">
    <property type="entry name" value="Creatinase/aminopeptidase-like"/>
</dbReference>
<dbReference type="GO" id="GO:0008235">
    <property type="term" value="F:metalloexopeptidase activity"/>
    <property type="evidence" value="ECO:0007669"/>
    <property type="project" value="UniProtKB-ARBA"/>
</dbReference>
<dbReference type="InterPro" id="IPR000994">
    <property type="entry name" value="Pept_M24"/>
</dbReference>
<evidence type="ECO:0000313" key="6">
    <source>
        <dbReference type="EMBL" id="MZL68487.1"/>
    </source>
</evidence>
<evidence type="ECO:0000313" key="8">
    <source>
        <dbReference type="Proteomes" id="UP000184089"/>
    </source>
</evidence>
<keyword evidence="2" id="KW-0479">Metal-binding</keyword>
<dbReference type="EMBL" id="WWVX01000001">
    <property type="protein sequence ID" value="MZL68487.1"/>
    <property type="molecule type" value="Genomic_DNA"/>
</dbReference>
<dbReference type="RefSeq" id="WP_021658449.1">
    <property type="nucleotide sequence ID" value="NZ_FQVY01000001.1"/>
</dbReference>
<reference evidence="6 9" key="3">
    <citation type="journal article" date="2019" name="Nat. Med.">
        <title>A library of human gut bacterial isolates paired with longitudinal multiomics data enables mechanistic microbiome research.</title>
        <authorList>
            <person name="Poyet M."/>
            <person name="Groussin M."/>
            <person name="Gibbons S.M."/>
            <person name="Avila-Pacheco J."/>
            <person name="Jiang X."/>
            <person name="Kearney S.M."/>
            <person name="Perrotta A.R."/>
            <person name="Berdy B."/>
            <person name="Zhao S."/>
            <person name="Lieberman T.D."/>
            <person name="Swanson P.K."/>
            <person name="Smith M."/>
            <person name="Roesemann S."/>
            <person name="Alexander J.E."/>
            <person name="Rich S.A."/>
            <person name="Livny J."/>
            <person name="Vlamakis H."/>
            <person name="Clish C."/>
            <person name="Bullock K."/>
            <person name="Deik A."/>
            <person name="Scott J."/>
            <person name="Pierce K.A."/>
            <person name="Xavier R.J."/>
            <person name="Alm E.J."/>
        </authorList>
    </citation>
    <scope>NUCLEOTIDE SEQUENCE [LARGE SCALE GENOMIC DNA]</scope>
    <source>
        <strain evidence="6 9">BIOML-A2</strain>
    </source>
</reference>
<gene>
    <name evidence="6" type="ORF">GT747_01680</name>
    <name evidence="7" type="ORF">SAMN05444424_0914</name>
</gene>
<dbReference type="PANTHER" id="PTHR46112">
    <property type="entry name" value="AMINOPEPTIDASE"/>
    <property type="match status" value="1"/>
</dbReference>
<evidence type="ECO:0000313" key="9">
    <source>
        <dbReference type="Proteomes" id="UP000474718"/>
    </source>
</evidence>
<dbReference type="CDD" id="cd01092">
    <property type="entry name" value="APP-like"/>
    <property type="match status" value="1"/>
</dbReference>
<dbReference type="InterPro" id="IPR001131">
    <property type="entry name" value="Peptidase_M24B_aminopep-P_CS"/>
</dbReference>
<dbReference type="PANTHER" id="PTHR46112:SF3">
    <property type="entry name" value="AMINOPEPTIDASE YPDF"/>
    <property type="match status" value="1"/>
</dbReference>
<evidence type="ECO:0000313" key="7">
    <source>
        <dbReference type="EMBL" id="SHF85027.1"/>
    </source>
</evidence>
<organism evidence="7 8">
    <name type="scientific">Bittarella massiliensis</name>
    <name type="common">ex Durand et al. 2017</name>
    <dbReference type="NCBI Taxonomy" id="1720313"/>
    <lineage>
        <taxon>Bacteria</taxon>
        <taxon>Bacillati</taxon>
        <taxon>Bacillota</taxon>
        <taxon>Clostridia</taxon>
        <taxon>Eubacteriales</taxon>
        <taxon>Oscillospiraceae</taxon>
        <taxon>Bittarella (ex Durand et al. 2017)</taxon>
    </lineage>
</organism>
<dbReference type="InterPro" id="IPR050659">
    <property type="entry name" value="Peptidase_M24B"/>
</dbReference>
<dbReference type="InterPro" id="IPR001714">
    <property type="entry name" value="Pept_M24_MAP"/>
</dbReference>
<comment type="similarity">
    <text evidence="1">Belongs to the peptidase M24B family.</text>
</comment>
<dbReference type="AlphaFoldDB" id="A0AAQ1MCF3"/>
<dbReference type="FunFam" id="3.90.230.10:FF:000014">
    <property type="entry name" value="Aminopeptidase P family protein"/>
    <property type="match status" value="1"/>
</dbReference>
<keyword evidence="7" id="KW-0031">Aminopeptidase</keyword>
<accession>A0AAQ1MCF3</accession>
<dbReference type="Gene3D" id="3.90.230.10">
    <property type="entry name" value="Creatinase/methionine aminopeptidase superfamily"/>
    <property type="match status" value="1"/>
</dbReference>
<dbReference type="Gene3D" id="3.40.350.10">
    <property type="entry name" value="Creatinase/prolidase N-terminal domain"/>
    <property type="match status" value="1"/>
</dbReference>
<dbReference type="InterPro" id="IPR029149">
    <property type="entry name" value="Creatin/AminoP/Spt16_N"/>
</dbReference>
<evidence type="ECO:0000256" key="1">
    <source>
        <dbReference type="ARBA" id="ARBA00008766"/>
    </source>
</evidence>
<dbReference type="SUPFAM" id="SSF53092">
    <property type="entry name" value="Creatinase/prolidase N-terminal domain"/>
    <property type="match status" value="1"/>
</dbReference>
<dbReference type="GO" id="GO:0046872">
    <property type="term" value="F:metal ion binding"/>
    <property type="evidence" value="ECO:0007669"/>
    <property type="project" value="UniProtKB-KW"/>
</dbReference>
<dbReference type="Pfam" id="PF00557">
    <property type="entry name" value="Peptidase_M24"/>
    <property type="match status" value="1"/>
</dbReference>
<dbReference type="PRINTS" id="PR00599">
    <property type="entry name" value="MAPEPTIDASE"/>
</dbReference>
<dbReference type="Pfam" id="PF01321">
    <property type="entry name" value="Creatinase_N"/>
    <property type="match status" value="1"/>
</dbReference>
<name>A0AAQ1MCF3_9FIRM</name>
<reference evidence="7" key="2">
    <citation type="submission" date="2016-11" db="EMBL/GenBank/DDBJ databases">
        <authorList>
            <person name="Varghese N."/>
            <person name="Submissions S."/>
        </authorList>
    </citation>
    <scope>NUCLEOTIDE SEQUENCE</scope>
    <source>
        <strain evidence="7">DSM 4029</strain>
    </source>
</reference>
<reference evidence="8" key="1">
    <citation type="submission" date="2016-11" db="EMBL/GenBank/DDBJ databases">
        <authorList>
            <person name="Jaros S."/>
            <person name="Januszkiewicz K."/>
            <person name="Wedrychowicz H."/>
        </authorList>
    </citation>
    <scope>NUCLEOTIDE SEQUENCE [LARGE SCALE GENOMIC DNA]</scope>
    <source>
        <strain evidence="8">DSM 4029</strain>
    </source>
</reference>
<feature type="domain" description="Peptidase M24" evidence="4">
    <location>
        <begin position="132"/>
        <end position="333"/>
    </location>
</feature>
<sequence length="350" mass="38254">MRVCELLPQGIDAALVDDEKNRQYLTGVRSSAGTVVVTREETYLIIDFRYIEMARAAARDCQVLLQDKLYAQIGELFARHGVRSYGVMDSLCSLSKARGWMEKLPAQLVDGSGFEEVLGGLRMRKSAAEISKIKAAQALTDEGFQHILGHIAPGKTEREIALEMEFFIRRQGAEGVSFDFIVVGGQNSSKPHGVPGDYVLQTGDFLTMDFGCTVDGYCSDMTRTVALGKVSEKQRQIYDIVLKANEIGIAAAQAGVICEEVDRASRDYIASFGYGAQFGHGLGHGVGLDIHEEPRFSPGCKTALEEGMVITVEPGIYLPGEFGVRIEDMVVITSQGTEDITRSPKELLLL</sequence>
<keyword evidence="3" id="KW-0378">Hydrolase</keyword>
<feature type="domain" description="Creatinase N-terminal" evidence="5">
    <location>
        <begin position="9"/>
        <end position="114"/>
    </location>
</feature>
<dbReference type="PROSITE" id="PS00491">
    <property type="entry name" value="PROLINE_PEPTIDASE"/>
    <property type="match status" value="1"/>
</dbReference>